<sequence length="76" mass="8496">MLKTFDKIEYLPFGSLRLTGSPPQYAYGRFPEGGGRRVWGERVRLSSVECVYHGTLLVGRQKGGVDLAVLAQLLRQ</sequence>
<proteinExistence type="predicted"/>
<reference evidence="1 2" key="1">
    <citation type="submission" date="2019-09" db="EMBL/GenBank/DDBJ databases">
        <authorList>
            <person name="Chandra G."/>
            <person name="Truman W A."/>
        </authorList>
    </citation>
    <scope>NUCLEOTIDE SEQUENCE [LARGE SCALE GENOMIC DNA]</scope>
    <source>
        <strain evidence="1">PS704</strain>
    </source>
</reference>
<dbReference type="AlphaFoldDB" id="A0A5E7CZP2"/>
<gene>
    <name evidence="1" type="ORF">PS704_03408</name>
</gene>
<organism evidence="1 2">
    <name type="scientific">Pseudomonas fluorescens</name>
    <dbReference type="NCBI Taxonomy" id="294"/>
    <lineage>
        <taxon>Bacteria</taxon>
        <taxon>Pseudomonadati</taxon>
        <taxon>Pseudomonadota</taxon>
        <taxon>Gammaproteobacteria</taxon>
        <taxon>Pseudomonadales</taxon>
        <taxon>Pseudomonadaceae</taxon>
        <taxon>Pseudomonas</taxon>
    </lineage>
</organism>
<dbReference type="EMBL" id="CABVHP010000009">
    <property type="protein sequence ID" value="VVO10497.1"/>
    <property type="molecule type" value="Genomic_DNA"/>
</dbReference>
<dbReference type="Proteomes" id="UP000326557">
    <property type="component" value="Unassembled WGS sequence"/>
</dbReference>
<accession>A0A5E7CZP2</accession>
<evidence type="ECO:0000313" key="1">
    <source>
        <dbReference type="EMBL" id="VVO10497.1"/>
    </source>
</evidence>
<evidence type="ECO:0000313" key="2">
    <source>
        <dbReference type="Proteomes" id="UP000326557"/>
    </source>
</evidence>
<name>A0A5E7CZP2_PSEFL</name>
<protein>
    <submittedName>
        <fullName evidence="1">Uncharacterized protein</fullName>
    </submittedName>
</protein>